<evidence type="ECO:0000256" key="1">
    <source>
        <dbReference type="SAM" id="SignalP"/>
    </source>
</evidence>
<sequence>MNTELCVNLFLTGIWVFAAVYTISKENVPPPEKPEDTVTEDGWSQFILNRVKQAEYWNKYNRYKNIPNIRMSE</sequence>
<keyword evidence="3" id="KW-1185">Reference proteome</keyword>
<protein>
    <submittedName>
        <fullName evidence="2">Uncharacterized protein</fullName>
    </submittedName>
</protein>
<comment type="caution">
    <text evidence="2">The sequence shown here is derived from an EMBL/GenBank/DDBJ whole genome shotgun (WGS) entry which is preliminary data.</text>
</comment>
<dbReference type="Proteomes" id="UP001258017">
    <property type="component" value="Unassembled WGS sequence"/>
</dbReference>
<dbReference type="EMBL" id="JAIFRP010004407">
    <property type="protein sequence ID" value="KAK2576193.1"/>
    <property type="molecule type" value="Genomic_DNA"/>
</dbReference>
<name>A0AAD9RAJ6_9HYME</name>
<feature type="signal peptide" evidence="1">
    <location>
        <begin position="1"/>
        <end position="25"/>
    </location>
</feature>
<reference evidence="2" key="2">
    <citation type="journal article" date="2023" name="Commun. Biol.">
        <title>Intrasexual cuticular hydrocarbon dimorphism in a wasp sheds light on hydrocarbon biosynthesis genes in Hymenoptera.</title>
        <authorList>
            <person name="Moris V.C."/>
            <person name="Podsiadlowski L."/>
            <person name="Martin S."/>
            <person name="Oeyen J.P."/>
            <person name="Donath A."/>
            <person name="Petersen M."/>
            <person name="Wilbrandt J."/>
            <person name="Misof B."/>
            <person name="Liedtke D."/>
            <person name="Thamm M."/>
            <person name="Scheiner R."/>
            <person name="Schmitt T."/>
            <person name="Niehuis O."/>
        </authorList>
    </citation>
    <scope>NUCLEOTIDE SEQUENCE</scope>
    <source>
        <strain evidence="2">GBR_01_08_01A</strain>
    </source>
</reference>
<proteinExistence type="predicted"/>
<evidence type="ECO:0000313" key="2">
    <source>
        <dbReference type="EMBL" id="KAK2576193.1"/>
    </source>
</evidence>
<dbReference type="AlphaFoldDB" id="A0AAD9RAJ6"/>
<accession>A0AAD9RAJ6</accession>
<evidence type="ECO:0000313" key="3">
    <source>
        <dbReference type="Proteomes" id="UP001258017"/>
    </source>
</evidence>
<gene>
    <name evidence="2" type="ORF">KPH14_008398</name>
</gene>
<feature type="chain" id="PRO_5042176514" evidence="1">
    <location>
        <begin position="26"/>
        <end position="73"/>
    </location>
</feature>
<keyword evidence="1" id="KW-0732">Signal</keyword>
<reference evidence="2" key="1">
    <citation type="submission" date="2021-08" db="EMBL/GenBank/DDBJ databases">
        <authorList>
            <person name="Misof B."/>
            <person name="Oliver O."/>
            <person name="Podsiadlowski L."/>
            <person name="Donath A."/>
            <person name="Peters R."/>
            <person name="Mayer C."/>
            <person name="Rust J."/>
            <person name="Gunkel S."/>
            <person name="Lesny P."/>
            <person name="Martin S."/>
            <person name="Oeyen J.P."/>
            <person name="Petersen M."/>
            <person name="Panagiotis P."/>
            <person name="Wilbrandt J."/>
            <person name="Tanja T."/>
        </authorList>
    </citation>
    <scope>NUCLEOTIDE SEQUENCE</scope>
    <source>
        <strain evidence="2">GBR_01_08_01A</strain>
        <tissue evidence="2">Thorax + abdomen</tissue>
    </source>
</reference>
<organism evidence="2 3">
    <name type="scientific">Odynerus spinipes</name>
    <dbReference type="NCBI Taxonomy" id="1348599"/>
    <lineage>
        <taxon>Eukaryota</taxon>
        <taxon>Metazoa</taxon>
        <taxon>Ecdysozoa</taxon>
        <taxon>Arthropoda</taxon>
        <taxon>Hexapoda</taxon>
        <taxon>Insecta</taxon>
        <taxon>Pterygota</taxon>
        <taxon>Neoptera</taxon>
        <taxon>Endopterygota</taxon>
        <taxon>Hymenoptera</taxon>
        <taxon>Apocrita</taxon>
        <taxon>Aculeata</taxon>
        <taxon>Vespoidea</taxon>
        <taxon>Vespidae</taxon>
        <taxon>Eumeninae</taxon>
        <taxon>Odynerus</taxon>
    </lineage>
</organism>